<keyword evidence="8 12" id="KW-0472">Membrane</keyword>
<feature type="transmembrane region" description="Helical" evidence="12">
    <location>
        <begin position="56"/>
        <end position="82"/>
    </location>
</feature>
<evidence type="ECO:0000313" key="17">
    <source>
        <dbReference type="Proteomes" id="UP000239650"/>
    </source>
</evidence>
<evidence type="ECO:0000313" key="16">
    <source>
        <dbReference type="EMBL" id="SPE21560.1"/>
    </source>
</evidence>
<evidence type="ECO:0000256" key="10">
    <source>
        <dbReference type="ARBA" id="ARBA00023186"/>
    </source>
</evidence>
<accession>A0A2H1NWK8</accession>
<evidence type="ECO:0000256" key="5">
    <source>
        <dbReference type="ARBA" id="ARBA00022729"/>
    </source>
</evidence>
<dbReference type="HAMAP" id="MF_01811">
    <property type="entry name" value="YidC_type2"/>
    <property type="match status" value="1"/>
</dbReference>
<proteinExistence type="inferred from homology"/>
<evidence type="ECO:0000256" key="12">
    <source>
        <dbReference type="HAMAP-Rule" id="MF_01811"/>
    </source>
</evidence>
<feature type="transmembrane region" description="Helical" evidence="12">
    <location>
        <begin position="204"/>
        <end position="230"/>
    </location>
</feature>
<evidence type="ECO:0000256" key="7">
    <source>
        <dbReference type="ARBA" id="ARBA00022989"/>
    </source>
</evidence>
<comment type="subcellular location">
    <subcellularLocation>
        <location evidence="1 12">Cell membrane</location>
        <topology evidence="1 12">Multi-pass membrane protein</topology>
    </subcellularLocation>
</comment>
<evidence type="ECO:0000259" key="15">
    <source>
        <dbReference type="Pfam" id="PF02096"/>
    </source>
</evidence>
<dbReference type="GO" id="GO:0051205">
    <property type="term" value="P:protein insertion into membrane"/>
    <property type="evidence" value="ECO:0007669"/>
    <property type="project" value="TreeGrafter"/>
</dbReference>
<dbReference type="InterPro" id="IPR028055">
    <property type="entry name" value="YidC/Oxa/ALB_C"/>
</dbReference>
<feature type="region of interest" description="Disordered" evidence="13">
    <location>
        <begin position="253"/>
        <end position="277"/>
    </location>
</feature>
<dbReference type="PRINTS" id="PR00701">
    <property type="entry name" value="60KDINNERMP"/>
</dbReference>
<evidence type="ECO:0000256" key="9">
    <source>
        <dbReference type="ARBA" id="ARBA00023139"/>
    </source>
</evidence>
<organism evidence="16 17">
    <name type="scientific">Latilactobacillus sakei</name>
    <name type="common">Lactobacillus sakei</name>
    <dbReference type="NCBI Taxonomy" id="1599"/>
    <lineage>
        <taxon>Bacteria</taxon>
        <taxon>Bacillati</taxon>
        <taxon>Bacillota</taxon>
        <taxon>Bacilli</taxon>
        <taxon>Lactobacillales</taxon>
        <taxon>Lactobacillaceae</taxon>
        <taxon>Latilactobacillus</taxon>
    </lineage>
</organism>
<feature type="chain" id="PRO_5043736130" description="Membrane protein insertase YidC" evidence="14">
    <location>
        <begin position="29"/>
        <end position="277"/>
    </location>
</feature>
<evidence type="ECO:0000256" key="11">
    <source>
        <dbReference type="ARBA" id="ARBA00023288"/>
    </source>
</evidence>
<keyword evidence="2 12" id="KW-0813">Transport</keyword>
<feature type="domain" description="Membrane insertase YidC/Oxa/ALB C-terminal" evidence="15">
    <location>
        <begin position="61"/>
        <end position="244"/>
    </location>
</feature>
<feature type="compositionally biased region" description="Basic residues" evidence="13">
    <location>
        <begin position="267"/>
        <end position="277"/>
    </location>
</feature>
<dbReference type="GO" id="GO:0005886">
    <property type="term" value="C:plasma membrane"/>
    <property type="evidence" value="ECO:0007669"/>
    <property type="project" value="UniProtKB-SubCell"/>
</dbReference>
<name>A0A2H1NWK8_LATSK</name>
<dbReference type="GO" id="GO:0015031">
    <property type="term" value="P:protein transport"/>
    <property type="evidence" value="ECO:0007669"/>
    <property type="project" value="UniProtKB-KW"/>
</dbReference>
<feature type="signal peptide" evidence="14">
    <location>
        <begin position="1"/>
        <end position="28"/>
    </location>
</feature>
<evidence type="ECO:0000256" key="1">
    <source>
        <dbReference type="ARBA" id="ARBA00004651"/>
    </source>
</evidence>
<keyword evidence="6 12" id="KW-0653">Protein transport</keyword>
<keyword evidence="5 12" id="KW-0732">Signal</keyword>
<keyword evidence="3 12" id="KW-1003">Cell membrane</keyword>
<sequence>MNSKNRKRLLLVASLFLFMLIAAGCSTAPVSSASTGFWDHYIIYNFSRFLLWLADIFGGSYGWAIVAFTIIIRLIILPLTWWQSKTMMKQQEVAPEIQALQKKYASKDVETQQKLREETQKLYAEAGVNPVIGCLPLLVQMPVLIALYQAIYRTSALKSGSFLWMQLGKADPYFIMAILAAVFTFATSYLTMMSQPTKNATTTAMLWVMPIMIFVMAMNIASAVSIYWVVTNAFSVGQTMVIQNPFKIRREREAKEQAKRDREKALAKARKKATKKR</sequence>
<comment type="function">
    <text evidence="12">Required for the insertion and/or proper folding and/or complex formation of integral membrane proteins into the membrane. Involved in integration of membrane proteins that insert both dependently and independently of the Sec translocase complex, as well as at least some lipoproteins.</text>
</comment>
<keyword evidence="9" id="KW-0564">Palmitate</keyword>
<evidence type="ECO:0000256" key="8">
    <source>
        <dbReference type="ARBA" id="ARBA00023136"/>
    </source>
</evidence>
<gene>
    <name evidence="16" type="primary">misCA</name>
    <name evidence="12" type="synonym">yidC</name>
    <name evidence="16" type="ORF">LAS9267_01444</name>
</gene>
<comment type="caution">
    <text evidence="16">The sequence shown here is derived from an EMBL/GenBank/DDBJ whole genome shotgun (WGS) entry which is preliminary data.</text>
</comment>
<reference evidence="16 17" key="1">
    <citation type="submission" date="2018-02" db="EMBL/GenBank/DDBJ databases">
        <authorList>
            <person name="Rodrigo-Torres L."/>
            <person name="Arahal R. D."/>
            <person name="Lucena T."/>
        </authorList>
    </citation>
    <scope>NUCLEOTIDE SEQUENCE [LARGE SCALE GENOMIC DNA]</scope>
    <source>
        <strain evidence="16 17">CECT 9267</strain>
    </source>
</reference>
<dbReference type="Proteomes" id="UP000239650">
    <property type="component" value="Unassembled WGS sequence"/>
</dbReference>
<dbReference type="InterPro" id="IPR023060">
    <property type="entry name" value="YidC/YidC1/YidC2_Firmicutes"/>
</dbReference>
<dbReference type="PANTHER" id="PTHR12428:SF65">
    <property type="entry name" value="CYTOCHROME C OXIDASE ASSEMBLY PROTEIN COX18, MITOCHONDRIAL"/>
    <property type="match status" value="1"/>
</dbReference>
<feature type="compositionally biased region" description="Basic and acidic residues" evidence="13">
    <location>
        <begin position="253"/>
        <end position="266"/>
    </location>
</feature>
<feature type="transmembrane region" description="Helical" evidence="12">
    <location>
        <begin position="172"/>
        <end position="192"/>
    </location>
</feature>
<comment type="similarity">
    <text evidence="12">Belongs to the OXA1/ALB3/YidC family. Type 2 subfamily.</text>
</comment>
<evidence type="ECO:0000256" key="2">
    <source>
        <dbReference type="ARBA" id="ARBA00022448"/>
    </source>
</evidence>
<evidence type="ECO:0000256" key="3">
    <source>
        <dbReference type="ARBA" id="ARBA00022475"/>
    </source>
</evidence>
<dbReference type="AlphaFoldDB" id="A0A2H1NWK8"/>
<evidence type="ECO:0000256" key="4">
    <source>
        <dbReference type="ARBA" id="ARBA00022692"/>
    </source>
</evidence>
<keyword evidence="4 12" id="KW-0812">Transmembrane</keyword>
<feature type="transmembrane region" description="Helical" evidence="12">
    <location>
        <begin position="131"/>
        <end position="152"/>
    </location>
</feature>
<dbReference type="CDD" id="cd20070">
    <property type="entry name" value="5TM_YidC_Alb3"/>
    <property type="match status" value="1"/>
</dbReference>
<keyword evidence="7 12" id="KW-1133">Transmembrane helix</keyword>
<keyword evidence="11 12" id="KW-0449">Lipoprotein</keyword>
<dbReference type="InterPro" id="IPR001708">
    <property type="entry name" value="YidC/ALB3/OXA1/COX18"/>
</dbReference>
<evidence type="ECO:0000256" key="14">
    <source>
        <dbReference type="SAM" id="SignalP"/>
    </source>
</evidence>
<protein>
    <recommendedName>
        <fullName evidence="12">Membrane protein insertase YidC</fullName>
    </recommendedName>
    <alternativeName>
        <fullName evidence="12">Foldase YidC</fullName>
    </alternativeName>
    <alternativeName>
        <fullName evidence="12">Membrane integrase YidC</fullName>
    </alternativeName>
    <alternativeName>
        <fullName evidence="12">Membrane protein YidC</fullName>
    </alternativeName>
</protein>
<dbReference type="NCBIfam" id="TIGR03592">
    <property type="entry name" value="yidC_oxa1_cterm"/>
    <property type="match status" value="1"/>
</dbReference>
<dbReference type="PROSITE" id="PS51257">
    <property type="entry name" value="PROKAR_LIPOPROTEIN"/>
    <property type="match status" value="1"/>
</dbReference>
<evidence type="ECO:0000256" key="6">
    <source>
        <dbReference type="ARBA" id="ARBA00022927"/>
    </source>
</evidence>
<dbReference type="PANTHER" id="PTHR12428">
    <property type="entry name" value="OXA1"/>
    <property type="match status" value="1"/>
</dbReference>
<dbReference type="InterPro" id="IPR047196">
    <property type="entry name" value="YidC_ALB_C"/>
</dbReference>
<dbReference type="EMBL" id="OKRC01000006">
    <property type="protein sequence ID" value="SPE21560.1"/>
    <property type="molecule type" value="Genomic_DNA"/>
</dbReference>
<evidence type="ECO:0000256" key="13">
    <source>
        <dbReference type="SAM" id="MobiDB-lite"/>
    </source>
</evidence>
<dbReference type="Pfam" id="PF02096">
    <property type="entry name" value="60KD_IMP"/>
    <property type="match status" value="1"/>
</dbReference>
<keyword evidence="10 12" id="KW-0143">Chaperone</keyword>
<dbReference type="GO" id="GO:0032977">
    <property type="term" value="F:membrane insertase activity"/>
    <property type="evidence" value="ECO:0007669"/>
    <property type="project" value="InterPro"/>
</dbReference>